<evidence type="ECO:0000313" key="1">
    <source>
        <dbReference type="EMBL" id="SFD69662.1"/>
    </source>
</evidence>
<dbReference type="InterPro" id="IPR045247">
    <property type="entry name" value="Oye-like"/>
</dbReference>
<dbReference type="AlphaFoldDB" id="A0A1I1UFP2"/>
<dbReference type="GO" id="GO:0016491">
    <property type="term" value="F:oxidoreductase activity"/>
    <property type="evidence" value="ECO:0007669"/>
    <property type="project" value="InterPro"/>
</dbReference>
<dbReference type="PANTHER" id="PTHR22893:SF91">
    <property type="entry name" value="NADPH DEHYDROGENASE 2-RELATED"/>
    <property type="match status" value="1"/>
</dbReference>
<evidence type="ECO:0000313" key="2">
    <source>
        <dbReference type="Proteomes" id="UP000199207"/>
    </source>
</evidence>
<dbReference type="STRING" id="910347.SAMN05421773_12434"/>
<name>A0A1I1UFP2_9ACTN</name>
<organism evidence="1 2">
    <name type="scientific">Streptomyces aidingensis</name>
    <dbReference type="NCBI Taxonomy" id="910347"/>
    <lineage>
        <taxon>Bacteria</taxon>
        <taxon>Bacillati</taxon>
        <taxon>Actinomycetota</taxon>
        <taxon>Actinomycetes</taxon>
        <taxon>Kitasatosporales</taxon>
        <taxon>Streptomycetaceae</taxon>
        <taxon>Streptomyces</taxon>
    </lineage>
</organism>
<accession>A0A1I1UFP2</accession>
<dbReference type="GO" id="GO:0010181">
    <property type="term" value="F:FMN binding"/>
    <property type="evidence" value="ECO:0007669"/>
    <property type="project" value="InterPro"/>
</dbReference>
<gene>
    <name evidence="1" type="ORF">SAMN05421773_12434</name>
</gene>
<dbReference type="Gene3D" id="3.20.20.70">
    <property type="entry name" value="Aldolase class I"/>
    <property type="match status" value="1"/>
</dbReference>
<dbReference type="EMBL" id="FOLM01000024">
    <property type="protein sequence ID" value="SFD69662.1"/>
    <property type="molecule type" value="Genomic_DNA"/>
</dbReference>
<sequence>MTTKTGTFDYRALRAGFDGVYIANNGYDLARARAALRGGGADLIAFGVPFLANPDLVRRYRENLPLADADPATFYTGGETGYTDYPSFRGDEAATPAC</sequence>
<dbReference type="Proteomes" id="UP000199207">
    <property type="component" value="Unassembled WGS sequence"/>
</dbReference>
<dbReference type="RefSeq" id="WP_245834546.1">
    <property type="nucleotide sequence ID" value="NZ_FOLM01000024.1"/>
</dbReference>
<protein>
    <submittedName>
        <fullName evidence="1">N-ethylmaleimide reductase</fullName>
    </submittedName>
</protein>
<dbReference type="GO" id="GO:0005829">
    <property type="term" value="C:cytosol"/>
    <property type="evidence" value="ECO:0007669"/>
    <property type="project" value="TreeGrafter"/>
</dbReference>
<keyword evidence="2" id="KW-1185">Reference proteome</keyword>
<dbReference type="PANTHER" id="PTHR22893">
    <property type="entry name" value="NADH OXIDOREDUCTASE-RELATED"/>
    <property type="match status" value="1"/>
</dbReference>
<dbReference type="SUPFAM" id="SSF51395">
    <property type="entry name" value="FMN-linked oxidoreductases"/>
    <property type="match status" value="1"/>
</dbReference>
<proteinExistence type="predicted"/>
<reference evidence="1 2" key="1">
    <citation type="submission" date="2016-10" db="EMBL/GenBank/DDBJ databases">
        <authorList>
            <person name="de Groot N.N."/>
        </authorList>
    </citation>
    <scope>NUCLEOTIDE SEQUENCE [LARGE SCALE GENOMIC DNA]</scope>
    <source>
        <strain evidence="1 2">CGMCC 4.5739</strain>
    </source>
</reference>
<dbReference type="InterPro" id="IPR013785">
    <property type="entry name" value="Aldolase_TIM"/>
</dbReference>